<dbReference type="InterPro" id="IPR020806">
    <property type="entry name" value="PKS_PP-bd"/>
</dbReference>
<keyword evidence="2" id="KW-0597">Phosphoprotein</keyword>
<dbReference type="SUPFAM" id="SSF47336">
    <property type="entry name" value="ACP-like"/>
    <property type="match status" value="1"/>
</dbReference>
<dbReference type="Proteomes" id="UP000694501">
    <property type="component" value="Unassembled WGS sequence"/>
</dbReference>
<dbReference type="GO" id="GO:0044550">
    <property type="term" value="P:secondary metabolite biosynthetic process"/>
    <property type="evidence" value="ECO:0007669"/>
    <property type="project" value="TreeGrafter"/>
</dbReference>
<sequence length="91" mass="9839">MSTDTTVTTPTATAGTEATGTEELLVEIFREVLGASELDADADFYEAGGDSLTAFQITGRFQDERNIEVPVSLVFAYPTPRELAEVIDTDF</sequence>
<dbReference type="PANTHER" id="PTHR45527:SF1">
    <property type="entry name" value="FATTY ACID SYNTHASE"/>
    <property type="match status" value="1"/>
</dbReference>
<evidence type="ECO:0000313" key="5">
    <source>
        <dbReference type="Proteomes" id="UP000694501"/>
    </source>
</evidence>
<feature type="domain" description="Carrier" evidence="3">
    <location>
        <begin position="16"/>
        <end position="91"/>
    </location>
</feature>
<evidence type="ECO:0000256" key="1">
    <source>
        <dbReference type="ARBA" id="ARBA00022450"/>
    </source>
</evidence>
<gene>
    <name evidence="4" type="ORF">JGS22_005560</name>
</gene>
<keyword evidence="5" id="KW-1185">Reference proteome</keyword>
<dbReference type="RefSeq" id="WP_211040824.1">
    <property type="nucleotide sequence ID" value="NZ_JAELVF020000001.1"/>
</dbReference>
<proteinExistence type="predicted"/>
<accession>A0A949JN09</accession>
<dbReference type="SMART" id="SM00823">
    <property type="entry name" value="PKS_PP"/>
    <property type="match status" value="1"/>
</dbReference>
<organism evidence="4 5">
    <name type="scientific">Streptomyces tardus</name>
    <dbReference type="NCBI Taxonomy" id="2780544"/>
    <lineage>
        <taxon>Bacteria</taxon>
        <taxon>Bacillati</taxon>
        <taxon>Actinomycetota</taxon>
        <taxon>Actinomycetes</taxon>
        <taxon>Kitasatosporales</taxon>
        <taxon>Streptomycetaceae</taxon>
        <taxon>Streptomyces</taxon>
    </lineage>
</organism>
<dbReference type="InterPro" id="IPR036736">
    <property type="entry name" value="ACP-like_sf"/>
</dbReference>
<dbReference type="GO" id="GO:0005737">
    <property type="term" value="C:cytoplasm"/>
    <property type="evidence" value="ECO:0007669"/>
    <property type="project" value="TreeGrafter"/>
</dbReference>
<dbReference type="EMBL" id="JAELVF020000001">
    <property type="protein sequence ID" value="MBU7597115.1"/>
    <property type="molecule type" value="Genomic_DNA"/>
</dbReference>
<dbReference type="PANTHER" id="PTHR45527">
    <property type="entry name" value="NONRIBOSOMAL PEPTIDE SYNTHETASE"/>
    <property type="match status" value="1"/>
</dbReference>
<dbReference type="Gene3D" id="1.10.1200.10">
    <property type="entry name" value="ACP-like"/>
    <property type="match status" value="1"/>
</dbReference>
<reference evidence="4" key="1">
    <citation type="submission" date="2021-06" db="EMBL/GenBank/DDBJ databases">
        <title>Sequencing of actinobacteria type strains.</title>
        <authorList>
            <person name="Nguyen G.-S."/>
            <person name="Wentzel A."/>
        </authorList>
    </citation>
    <scope>NUCLEOTIDE SEQUENCE</scope>
    <source>
        <strain evidence="4">P38-E01</strain>
    </source>
</reference>
<evidence type="ECO:0000259" key="3">
    <source>
        <dbReference type="PROSITE" id="PS50075"/>
    </source>
</evidence>
<comment type="caution">
    <text evidence="4">The sequence shown here is derived from an EMBL/GenBank/DDBJ whole genome shotgun (WGS) entry which is preliminary data.</text>
</comment>
<protein>
    <submittedName>
        <fullName evidence="4">Acyl carrier protein</fullName>
    </submittedName>
</protein>
<evidence type="ECO:0000256" key="2">
    <source>
        <dbReference type="ARBA" id="ARBA00022553"/>
    </source>
</evidence>
<dbReference type="GO" id="GO:0043041">
    <property type="term" value="P:amino acid activation for nonribosomal peptide biosynthetic process"/>
    <property type="evidence" value="ECO:0007669"/>
    <property type="project" value="TreeGrafter"/>
</dbReference>
<dbReference type="GO" id="GO:0017000">
    <property type="term" value="P:antibiotic biosynthetic process"/>
    <property type="evidence" value="ECO:0007669"/>
    <property type="project" value="UniProtKB-ARBA"/>
</dbReference>
<dbReference type="PROSITE" id="PS50075">
    <property type="entry name" value="CARRIER"/>
    <property type="match status" value="1"/>
</dbReference>
<dbReference type="InterPro" id="IPR009081">
    <property type="entry name" value="PP-bd_ACP"/>
</dbReference>
<dbReference type="GO" id="GO:0031177">
    <property type="term" value="F:phosphopantetheine binding"/>
    <property type="evidence" value="ECO:0007669"/>
    <property type="project" value="InterPro"/>
</dbReference>
<evidence type="ECO:0000313" key="4">
    <source>
        <dbReference type="EMBL" id="MBU7597115.1"/>
    </source>
</evidence>
<dbReference type="Pfam" id="PF00550">
    <property type="entry name" value="PP-binding"/>
    <property type="match status" value="1"/>
</dbReference>
<name>A0A949JN09_9ACTN</name>
<keyword evidence="1" id="KW-0596">Phosphopantetheine</keyword>
<dbReference type="AlphaFoldDB" id="A0A949JN09"/>